<dbReference type="FunFam" id="3.30.160.810:FF:000001">
    <property type="entry name" value="50S ribosomal protein L3"/>
    <property type="match status" value="1"/>
</dbReference>
<feature type="transmembrane region" description="Helical" evidence="15">
    <location>
        <begin position="986"/>
        <end position="1004"/>
    </location>
</feature>
<dbReference type="GO" id="GO:0090374">
    <property type="term" value="P:oligopeptide export from mitochondrion"/>
    <property type="evidence" value="ECO:0007669"/>
    <property type="project" value="TreeGrafter"/>
</dbReference>
<feature type="transmembrane region" description="Helical" evidence="15">
    <location>
        <begin position="867"/>
        <end position="886"/>
    </location>
</feature>
<dbReference type="CDD" id="cd18577">
    <property type="entry name" value="ABC_6TM_Pgp_ABCB1_D1_like"/>
    <property type="match status" value="1"/>
</dbReference>
<protein>
    <submittedName>
        <fullName evidence="18">Uncharacterized protein</fullName>
    </submittedName>
</protein>
<dbReference type="FunFam" id="3.40.50.300:FF:000066">
    <property type="entry name" value="ABC transporter B family member 1"/>
    <property type="match status" value="2"/>
</dbReference>
<keyword evidence="10 15" id="KW-1133">Transmembrane helix</keyword>
<keyword evidence="12" id="KW-0325">Glycoprotein</keyword>
<dbReference type="FunFam" id="2.40.30.10:FF:000004">
    <property type="entry name" value="50S ribosomal protein L3"/>
    <property type="match status" value="1"/>
</dbReference>
<feature type="transmembrane region" description="Helical" evidence="15">
    <location>
        <begin position="210"/>
        <end position="231"/>
    </location>
</feature>
<reference evidence="18" key="2">
    <citation type="submission" date="2021-03" db="UniProtKB">
        <authorList>
            <consortium name="EnsemblPlants"/>
        </authorList>
    </citation>
    <scope>IDENTIFICATION</scope>
</reference>
<feature type="region of interest" description="Disordered" evidence="14">
    <location>
        <begin position="1487"/>
        <end position="1521"/>
    </location>
</feature>
<dbReference type="InterPro" id="IPR036640">
    <property type="entry name" value="ABC1_TM_sf"/>
</dbReference>
<dbReference type="SMART" id="SM00382">
    <property type="entry name" value="AAA"/>
    <property type="match status" value="2"/>
</dbReference>
<dbReference type="OMA" id="CAYEICG"/>
<dbReference type="SUPFAM" id="SSF50447">
    <property type="entry name" value="Translation proteins"/>
    <property type="match status" value="1"/>
</dbReference>
<dbReference type="GO" id="GO:0015421">
    <property type="term" value="F:ABC-type oligopeptide transporter activity"/>
    <property type="evidence" value="ECO:0007669"/>
    <property type="project" value="TreeGrafter"/>
</dbReference>
<evidence type="ECO:0000256" key="4">
    <source>
        <dbReference type="ARBA" id="ARBA00022448"/>
    </source>
</evidence>
<reference evidence="18" key="1">
    <citation type="submission" date="2018-11" db="EMBL/GenBank/DDBJ databases">
        <authorList>
            <person name="Grassa J C."/>
        </authorList>
    </citation>
    <scope>NUCLEOTIDE SEQUENCE [LARGE SCALE GENOMIC DNA]</scope>
</reference>
<dbReference type="Pfam" id="PF00005">
    <property type="entry name" value="ABC_tran"/>
    <property type="match status" value="2"/>
</dbReference>
<dbReference type="InterPro" id="IPR011527">
    <property type="entry name" value="ABC1_TM_dom"/>
</dbReference>
<dbReference type="CDD" id="cd03249">
    <property type="entry name" value="ABC_MTABC3_MDL1_MDL2"/>
    <property type="match status" value="2"/>
</dbReference>
<dbReference type="GO" id="GO:1990904">
    <property type="term" value="C:ribonucleoprotein complex"/>
    <property type="evidence" value="ECO:0007669"/>
    <property type="project" value="UniProtKB-KW"/>
</dbReference>
<evidence type="ECO:0000256" key="5">
    <source>
        <dbReference type="ARBA" id="ARBA00022692"/>
    </source>
</evidence>
<accession>A0A803Q4L3</accession>
<dbReference type="PROSITE" id="PS50929">
    <property type="entry name" value="ABC_TM1F"/>
    <property type="match status" value="2"/>
</dbReference>
<feature type="compositionally biased region" description="Basic and acidic residues" evidence="14">
    <location>
        <begin position="25"/>
        <end position="40"/>
    </location>
</feature>
<name>A0A803Q4L3_CANSA</name>
<keyword evidence="9" id="KW-0689">Ribosomal protein</keyword>
<dbReference type="PANTHER" id="PTHR43394">
    <property type="entry name" value="ATP-DEPENDENT PERMEASE MDL1, MITOCHONDRIAL"/>
    <property type="match status" value="1"/>
</dbReference>
<evidence type="ECO:0000256" key="15">
    <source>
        <dbReference type="SAM" id="Phobius"/>
    </source>
</evidence>
<evidence type="ECO:0000313" key="19">
    <source>
        <dbReference type="Proteomes" id="UP000596661"/>
    </source>
</evidence>
<dbReference type="InterPro" id="IPR019927">
    <property type="entry name" value="Ribosomal_uL3_bac/org-type"/>
</dbReference>
<dbReference type="NCBIfam" id="TIGR03625">
    <property type="entry name" value="L3_bact"/>
    <property type="match status" value="1"/>
</dbReference>
<dbReference type="FunFam" id="1.20.1560.10:FF:000044">
    <property type="entry name" value="ABC transporter B family member 9"/>
    <property type="match status" value="1"/>
</dbReference>
<feature type="domain" description="ABC transmembrane type-1" evidence="17">
    <location>
        <begin position="726"/>
        <end position="1012"/>
    </location>
</feature>
<comment type="subcellular location">
    <subcellularLocation>
        <location evidence="1">Cell membrane</location>
        <topology evidence="1">Multi-pass membrane protein</topology>
    </subcellularLocation>
</comment>
<feature type="domain" description="ABC transmembrane type-1" evidence="17">
    <location>
        <begin position="68"/>
        <end position="348"/>
    </location>
</feature>
<dbReference type="PROSITE" id="PS00211">
    <property type="entry name" value="ABC_TRANSPORTER_1"/>
    <property type="match status" value="2"/>
</dbReference>
<keyword evidence="6" id="KW-0677">Repeat</keyword>
<dbReference type="PANTHER" id="PTHR43394:SF16">
    <property type="entry name" value="ABC TRANSPORTER B FAMILY MEMBER 4-LIKE ISOFORM X1"/>
    <property type="match status" value="1"/>
</dbReference>
<evidence type="ECO:0000256" key="2">
    <source>
        <dbReference type="ARBA" id="ARBA00006540"/>
    </source>
</evidence>
<evidence type="ECO:0000256" key="9">
    <source>
        <dbReference type="ARBA" id="ARBA00022980"/>
    </source>
</evidence>
<feature type="transmembrane region" description="Helical" evidence="15">
    <location>
        <begin position="722"/>
        <end position="746"/>
    </location>
</feature>
<dbReference type="Gene3D" id="3.40.50.300">
    <property type="entry name" value="P-loop containing nucleotide triphosphate hydrolases"/>
    <property type="match status" value="2"/>
</dbReference>
<comment type="similarity">
    <text evidence="3">Belongs to the ABC transporter superfamily. ABCB family. Multidrug resistance exporter (TC 3.A.1.201) subfamily.</text>
</comment>
<dbReference type="GO" id="GO:0010329">
    <property type="term" value="F:auxin efflux transmembrane transporter activity"/>
    <property type="evidence" value="ECO:0007669"/>
    <property type="project" value="UniProtKB-ARBA"/>
</dbReference>
<dbReference type="GO" id="GO:0010328">
    <property type="term" value="F:auxin influx transmembrane transporter activity"/>
    <property type="evidence" value="ECO:0007669"/>
    <property type="project" value="UniProtKB-ARBA"/>
</dbReference>
<evidence type="ECO:0000256" key="6">
    <source>
        <dbReference type="ARBA" id="ARBA00022737"/>
    </source>
</evidence>
<feature type="transmembrane region" description="Helical" evidence="15">
    <location>
        <begin position="184"/>
        <end position="204"/>
    </location>
</feature>
<feature type="region of interest" description="Disordered" evidence="14">
    <location>
        <begin position="629"/>
        <end position="652"/>
    </location>
</feature>
<feature type="compositionally biased region" description="Polar residues" evidence="14">
    <location>
        <begin position="1494"/>
        <end position="1503"/>
    </location>
</feature>
<evidence type="ECO:0000256" key="14">
    <source>
        <dbReference type="SAM" id="MobiDB-lite"/>
    </source>
</evidence>
<evidence type="ECO:0000256" key="1">
    <source>
        <dbReference type="ARBA" id="ARBA00004651"/>
    </source>
</evidence>
<feature type="transmembrane region" description="Helical" evidence="15">
    <location>
        <begin position="64"/>
        <end position="88"/>
    </location>
</feature>
<keyword evidence="5 15" id="KW-0812">Transmembrane</keyword>
<feature type="transmembrane region" description="Helical" evidence="15">
    <location>
        <begin position="947"/>
        <end position="966"/>
    </location>
</feature>
<dbReference type="SUPFAM" id="SSF52540">
    <property type="entry name" value="P-loop containing nucleoside triphosphate hydrolases"/>
    <property type="match status" value="2"/>
</dbReference>
<feature type="transmembrane region" description="Helical" evidence="15">
    <location>
        <begin position="292"/>
        <end position="313"/>
    </location>
</feature>
<dbReference type="GO" id="GO:0003735">
    <property type="term" value="F:structural constituent of ribosome"/>
    <property type="evidence" value="ECO:0007669"/>
    <property type="project" value="InterPro"/>
</dbReference>
<dbReference type="GO" id="GO:0005886">
    <property type="term" value="C:plasma membrane"/>
    <property type="evidence" value="ECO:0007669"/>
    <property type="project" value="UniProtKB-SubCell"/>
</dbReference>
<dbReference type="Gene3D" id="1.20.1560.10">
    <property type="entry name" value="ABC transporter type 1, transmembrane domain"/>
    <property type="match status" value="3"/>
</dbReference>
<feature type="domain" description="ABC transporter" evidence="16">
    <location>
        <begin position="1047"/>
        <end position="1284"/>
    </location>
</feature>
<dbReference type="InterPro" id="IPR009000">
    <property type="entry name" value="Transl_B-barrel_sf"/>
</dbReference>
<dbReference type="PROSITE" id="PS50893">
    <property type="entry name" value="ABC_TRANSPORTER_2"/>
    <property type="match status" value="2"/>
</dbReference>
<dbReference type="Gene3D" id="2.40.30.10">
    <property type="entry name" value="Translation factors"/>
    <property type="match status" value="1"/>
</dbReference>
<evidence type="ECO:0000256" key="12">
    <source>
        <dbReference type="ARBA" id="ARBA00023180"/>
    </source>
</evidence>
<dbReference type="InterPro" id="IPR027417">
    <property type="entry name" value="P-loop_NTPase"/>
</dbReference>
<sequence>MMNANDDKVANSSTLESSSSVVVMEDSKSKKEEDRISRSTIKDDHNSKTVSFRKLFSFADSTDYFLMFVGTISAVGNGISIPLMTVIFGTLVDSFGESVNNQQVSLKFVYLAVGSGMAAFLQVVCWMVTGERQAARIRSLYLKTILRQEIGFFDMETSAGEVIERMSGETVLIQDAMGEKVGKFIQLVATFFGGFVIGFIKGWFLTLVMLSSIPALVISGAVMSITIAKVARRGQTAYSLAATVVEQTIGSIRTVSSFTGEKLAIERYNKSLTKAYKSGVHEGLANGMGMGVVLLIVFSSYGLAVWLGGKMIIERGYTGGDVINIIFAVLTGSLCLGQASPCLSAFATGRAAAYKMFEAINRKPRIDAYDSNGKILDDINGDIDLRDVYFSYPARPDEQIFNGFSLSIPSGTTAALVGQSGSGKSTVISLIERFYDPQSGEVLIDGINLKDFQLKWIRQKIGLVSQEPVLFSSSIRDNISYGKDAATVEEIRVAAELANAAKFIDKLPQGLDTMVGEHGTQLSGGQKQRVAIARAILKDPKILLLDEATSALDAESERVVQEALDRIMINRTTLIVAHRLSTVRNADTIAVIHRGKIVEKGPHSELTKNPEGAYSQLILLQDMKKASDQGAAIDQDKPELVSNSGRHSSQRISLLRSISRGSSGTGNSSRHSFSVSFGVPTVLNNALETTPSENNSIALRPPQQVPQKVSLRRLALLNKPEIPALLLGAIASAANGVVLPVFGVLLSSVIKSFFEPADKLRKDTEFWALLFVGIGVTGLVAHPSRGYFFAVAGCKLIKRIRSKCFEKVIYMEVSWFDEAEHSSGAIGARLSADAASLRTIVGDALGLLVQNTATTVAGLVIAFEANWIMALIVLALLPLIGVNGYVQTKFLAGFSADAKKMYEEASKVANDAVGSIRTVASFCAEEKVMELYKKKCEGPIKAGIRQGIVSGIGFGLSSFFLFNVYASSFYAGSQLVAAGKTTFSDVFRVFFALTMAAIGISQTASMAPDISKTKNAAASIFAILDRKSKIDSSDETGTVLESVKGEIEFLHVSFKYPTRPDVIIFRDLCLAIHSGKTVALVGESGSGKSTVISLLQRFYDPDSGQITLDGVEIQKLQLKWFRQQMSLVSQEPVLFNDTIRANIGYGKEGNSTEAEIIAAAGLANAHNFISSLQQGYDTRVGDRGIQLSGGQKQRVAIARAIMKAPKILLLDEATSALDAESERVVQDALDRVAVSRTTVVVAHRLSSIKGADLIAVVKNGAIAEKGKHETLMAIKGGIYASLYSVAGVAGGGGRYTMSALSRGGIISRFRYLSLTPATTSCTSSRRFCSSDSLVDAHEATRIIEAKPGVMTPNSRRPGLIAIKCGMTALWDKWGARVPISVLWVDDNIVSQVKTPEKEGIISLQIGCGQKKEKHLTKAEVGHFRAQGVPMLRKLREFPVTEDALLPVGTSLGVRHFVPGQYVDVTGITKGKGFQGVMKKYGFKGGPASHGASLSHRSPGSTGQRDAPGKVFKGKKMPGRMGGQQRTVKNVWVYKIDPARNLMWLRGQVPGAEGNFVFIKDAVYKKPDISQLPFPTYFPAEDEETAELEPLVADLGEVDPFMVAD</sequence>
<evidence type="ECO:0000259" key="16">
    <source>
        <dbReference type="PROSITE" id="PS50893"/>
    </source>
</evidence>
<organism evidence="18 19">
    <name type="scientific">Cannabis sativa</name>
    <name type="common">Hemp</name>
    <name type="synonym">Marijuana</name>
    <dbReference type="NCBI Taxonomy" id="3483"/>
    <lineage>
        <taxon>Eukaryota</taxon>
        <taxon>Viridiplantae</taxon>
        <taxon>Streptophyta</taxon>
        <taxon>Embryophyta</taxon>
        <taxon>Tracheophyta</taxon>
        <taxon>Spermatophyta</taxon>
        <taxon>Magnoliopsida</taxon>
        <taxon>eudicotyledons</taxon>
        <taxon>Gunneridae</taxon>
        <taxon>Pentapetalae</taxon>
        <taxon>rosids</taxon>
        <taxon>fabids</taxon>
        <taxon>Rosales</taxon>
        <taxon>Cannabaceae</taxon>
        <taxon>Cannabis</taxon>
    </lineage>
</organism>
<feature type="domain" description="ABC transporter" evidence="16">
    <location>
        <begin position="383"/>
        <end position="619"/>
    </location>
</feature>
<feature type="region of interest" description="Disordered" evidence="14">
    <location>
        <begin position="1"/>
        <end position="40"/>
    </location>
</feature>
<dbReference type="GO" id="GO:0006412">
    <property type="term" value="P:translation"/>
    <property type="evidence" value="ECO:0007669"/>
    <property type="project" value="InterPro"/>
</dbReference>
<evidence type="ECO:0000256" key="10">
    <source>
        <dbReference type="ARBA" id="ARBA00022989"/>
    </source>
</evidence>
<evidence type="ECO:0000256" key="3">
    <source>
        <dbReference type="ARBA" id="ARBA00007577"/>
    </source>
</evidence>
<keyword evidence="7" id="KW-0547">Nucleotide-binding</keyword>
<dbReference type="Proteomes" id="UP000596661">
    <property type="component" value="Chromosome 7"/>
</dbReference>
<dbReference type="InterPro" id="IPR003593">
    <property type="entry name" value="AAA+_ATPase"/>
</dbReference>
<dbReference type="HAMAP" id="MF_01325_B">
    <property type="entry name" value="Ribosomal_uL3_B"/>
    <property type="match status" value="1"/>
</dbReference>
<dbReference type="Pfam" id="PF00297">
    <property type="entry name" value="Ribosomal_L3"/>
    <property type="match status" value="1"/>
</dbReference>
<dbReference type="FunFam" id="1.20.1560.10:FF:000009">
    <property type="entry name" value="ABC transporter B family member 1"/>
    <property type="match status" value="1"/>
</dbReference>
<keyword evidence="19" id="KW-1185">Reference proteome</keyword>
<evidence type="ECO:0000313" key="18">
    <source>
        <dbReference type="EnsemblPlants" id="cds.evm.model.07.290"/>
    </source>
</evidence>
<evidence type="ECO:0000259" key="17">
    <source>
        <dbReference type="PROSITE" id="PS50929"/>
    </source>
</evidence>
<feature type="transmembrane region" description="Helical" evidence="15">
    <location>
        <begin position="325"/>
        <end position="347"/>
    </location>
</feature>
<evidence type="ECO:0000256" key="11">
    <source>
        <dbReference type="ARBA" id="ARBA00023136"/>
    </source>
</evidence>
<evidence type="ECO:0000256" key="13">
    <source>
        <dbReference type="ARBA" id="ARBA00023274"/>
    </source>
</evidence>
<dbReference type="CDD" id="cd18578">
    <property type="entry name" value="ABC_6TM_Pgp_ABCB1_D2_like"/>
    <property type="match status" value="1"/>
</dbReference>
<dbReference type="Gene3D" id="3.30.160.810">
    <property type="match status" value="1"/>
</dbReference>
<feature type="transmembrane region" description="Helical" evidence="15">
    <location>
        <begin position="766"/>
        <end position="793"/>
    </location>
</feature>
<feature type="compositionally biased region" description="Low complexity" evidence="14">
    <location>
        <begin position="12"/>
        <end position="24"/>
    </location>
</feature>
<dbReference type="InterPro" id="IPR017871">
    <property type="entry name" value="ABC_transporter-like_CS"/>
</dbReference>
<dbReference type="Pfam" id="PF00664">
    <property type="entry name" value="ABC_membrane"/>
    <property type="match status" value="2"/>
</dbReference>
<comment type="similarity">
    <text evidence="2">Belongs to the universal ribosomal protein uL3 family.</text>
</comment>
<dbReference type="GO" id="GO:0005743">
    <property type="term" value="C:mitochondrial inner membrane"/>
    <property type="evidence" value="ECO:0007669"/>
    <property type="project" value="TreeGrafter"/>
</dbReference>
<keyword evidence="13" id="KW-0687">Ribonucleoprotein</keyword>
<feature type="transmembrane region" description="Helical" evidence="15">
    <location>
        <begin position="108"/>
        <end position="129"/>
    </location>
</feature>
<dbReference type="FunFam" id="1.20.1560.10:FF:000025">
    <property type="entry name" value="ABC transporter B family member 9"/>
    <property type="match status" value="1"/>
</dbReference>
<dbReference type="GO" id="GO:0016887">
    <property type="term" value="F:ATP hydrolysis activity"/>
    <property type="evidence" value="ECO:0007669"/>
    <property type="project" value="InterPro"/>
</dbReference>
<keyword evidence="8" id="KW-0067">ATP-binding</keyword>
<dbReference type="InterPro" id="IPR039421">
    <property type="entry name" value="Type_1_exporter"/>
</dbReference>
<dbReference type="EnsemblPlants" id="evm.model.07.290">
    <property type="protein sequence ID" value="cds.evm.model.07.290"/>
    <property type="gene ID" value="evm.TU.07.290"/>
</dbReference>
<keyword evidence="11 15" id="KW-0472">Membrane</keyword>
<keyword evidence="4" id="KW-0813">Transport</keyword>
<proteinExistence type="inferred from homology"/>
<dbReference type="GO" id="GO:0005524">
    <property type="term" value="F:ATP binding"/>
    <property type="evidence" value="ECO:0007669"/>
    <property type="project" value="UniProtKB-KW"/>
</dbReference>
<evidence type="ECO:0000256" key="8">
    <source>
        <dbReference type="ARBA" id="ARBA00022840"/>
    </source>
</evidence>
<dbReference type="EMBL" id="UZAU01000632">
    <property type="status" value="NOT_ANNOTATED_CDS"/>
    <property type="molecule type" value="Genomic_DNA"/>
</dbReference>
<evidence type="ECO:0000256" key="7">
    <source>
        <dbReference type="ARBA" id="ARBA00022741"/>
    </source>
</evidence>
<dbReference type="InterPro" id="IPR000597">
    <property type="entry name" value="Ribosomal_uL3"/>
</dbReference>
<dbReference type="InterPro" id="IPR003439">
    <property type="entry name" value="ABC_transporter-like_ATP-bd"/>
</dbReference>
<dbReference type="Gramene" id="evm.model.07.290">
    <property type="protein sequence ID" value="cds.evm.model.07.290"/>
    <property type="gene ID" value="evm.TU.07.290"/>
</dbReference>
<dbReference type="GO" id="GO:0005840">
    <property type="term" value="C:ribosome"/>
    <property type="evidence" value="ECO:0007669"/>
    <property type="project" value="UniProtKB-KW"/>
</dbReference>
<dbReference type="SUPFAM" id="SSF90123">
    <property type="entry name" value="ABC transporter transmembrane region"/>
    <property type="match status" value="2"/>
</dbReference>